<evidence type="ECO:0000259" key="2">
    <source>
        <dbReference type="Pfam" id="PF22768"/>
    </source>
</evidence>
<dbReference type="Pfam" id="PF05709">
    <property type="entry name" value="Sipho_tail"/>
    <property type="match status" value="1"/>
</dbReference>
<evidence type="ECO:0000313" key="3">
    <source>
        <dbReference type="EMBL" id="WFD12353.1"/>
    </source>
</evidence>
<dbReference type="EMBL" id="CP120733">
    <property type="protein sequence ID" value="WFD12353.1"/>
    <property type="molecule type" value="Genomic_DNA"/>
</dbReference>
<feature type="domain" description="Siphovirus-type tail component RIFT-related" evidence="1">
    <location>
        <begin position="10"/>
        <end position="108"/>
    </location>
</feature>
<gene>
    <name evidence="3" type="ORF">P4S50_08040</name>
</gene>
<feature type="domain" description="Siphovirus-type tail component C-terminal" evidence="2">
    <location>
        <begin position="175"/>
        <end position="280"/>
    </location>
</feature>
<dbReference type="RefSeq" id="WP_277734710.1">
    <property type="nucleotide sequence ID" value="NZ_CP120733.1"/>
</dbReference>
<dbReference type="Gene3D" id="2.60.120.860">
    <property type="match status" value="1"/>
</dbReference>
<sequence>MSLTKGPFYIEIGNQAPFILKKILGLDGMNVNVQTKKAPFQLGKSYIDSTVDERLLSIYLALLNDNEEEKFRLREQLLRVFNPLLGQGTLKYIYGRKEKEIKAAVSQSPKFNTDDIEGPDEQLETVIHLVAADPFLLDTFNTSKEMSYLMGGLKFGLKIPTTFSYRGFKNKVMNDGEVETPVHITFYGPAKNPKVTNVTTGEFIGITKELKENEKLIIDTSFDNKLIEIEDAEGNRKNALGYIDLASVFWSLDLGLNILSYTSNNDSIKTKVSVKWKNRYTGV</sequence>
<evidence type="ECO:0000313" key="4">
    <source>
        <dbReference type="Proteomes" id="UP001222800"/>
    </source>
</evidence>
<organism evidence="3 4">
    <name type="scientific">Tepidibacter hydrothermalis</name>
    <dbReference type="NCBI Taxonomy" id="3036126"/>
    <lineage>
        <taxon>Bacteria</taxon>
        <taxon>Bacillati</taxon>
        <taxon>Bacillota</taxon>
        <taxon>Clostridia</taxon>
        <taxon>Peptostreptococcales</taxon>
        <taxon>Peptostreptococcaceae</taxon>
        <taxon>Tepidibacter</taxon>
    </lineage>
</organism>
<dbReference type="InterPro" id="IPR054738">
    <property type="entry name" value="Siphovirus-type_tail_C"/>
</dbReference>
<dbReference type="Pfam" id="PF22768">
    <property type="entry name" value="SPP1_Dit"/>
    <property type="match status" value="1"/>
</dbReference>
<dbReference type="Proteomes" id="UP001222800">
    <property type="component" value="Chromosome"/>
</dbReference>
<keyword evidence="4" id="KW-1185">Reference proteome</keyword>
<accession>A0ABY8EHC6</accession>
<proteinExistence type="predicted"/>
<protein>
    <submittedName>
        <fullName evidence="3">Phage tail family protein</fullName>
    </submittedName>
</protein>
<dbReference type="InterPro" id="IPR008841">
    <property type="entry name" value="Siphovirus-type_tail_N"/>
</dbReference>
<reference evidence="3 4" key="1">
    <citation type="submission" date="2023-03" db="EMBL/GenBank/DDBJ databases">
        <title>Complete genome sequence of Tepidibacter sp. SWIR-1, isolated from a deep-sea hydrothermal vent.</title>
        <authorList>
            <person name="Li X."/>
        </authorList>
    </citation>
    <scope>NUCLEOTIDE SEQUENCE [LARGE SCALE GENOMIC DNA]</scope>
    <source>
        <strain evidence="3 4">SWIR-1</strain>
    </source>
</reference>
<evidence type="ECO:0000259" key="1">
    <source>
        <dbReference type="Pfam" id="PF05709"/>
    </source>
</evidence>
<name>A0ABY8EHC6_9FIRM</name>